<accession>A0A4Q7LKL6</accession>
<feature type="transmembrane region" description="Helical" evidence="4">
    <location>
        <begin position="125"/>
        <end position="144"/>
    </location>
</feature>
<feature type="transmembrane region" description="Helical" evidence="4">
    <location>
        <begin position="336"/>
        <end position="354"/>
    </location>
</feature>
<dbReference type="InterPro" id="IPR011701">
    <property type="entry name" value="MFS"/>
</dbReference>
<keyword evidence="1 4" id="KW-0812">Transmembrane</keyword>
<evidence type="ECO:0000313" key="5">
    <source>
        <dbReference type="EMBL" id="RZS54994.1"/>
    </source>
</evidence>
<dbReference type="PANTHER" id="PTHR23527">
    <property type="entry name" value="BLL3282 PROTEIN"/>
    <property type="match status" value="1"/>
</dbReference>
<evidence type="ECO:0000256" key="4">
    <source>
        <dbReference type="SAM" id="Phobius"/>
    </source>
</evidence>
<comment type="caution">
    <text evidence="5">The sequence shown here is derived from an EMBL/GenBank/DDBJ whole genome shotgun (WGS) entry which is preliminary data.</text>
</comment>
<organism evidence="5 6">
    <name type="scientific">Sphaerotilus mobilis</name>
    <dbReference type="NCBI Taxonomy" id="47994"/>
    <lineage>
        <taxon>Bacteria</taxon>
        <taxon>Pseudomonadati</taxon>
        <taxon>Pseudomonadota</taxon>
        <taxon>Betaproteobacteria</taxon>
        <taxon>Burkholderiales</taxon>
        <taxon>Sphaerotilaceae</taxon>
        <taxon>Sphaerotilus</taxon>
    </lineage>
</organism>
<feature type="transmembrane region" description="Helical" evidence="4">
    <location>
        <begin position="236"/>
        <end position="256"/>
    </location>
</feature>
<dbReference type="PANTHER" id="PTHR23527:SF1">
    <property type="entry name" value="BLL3282 PROTEIN"/>
    <property type="match status" value="1"/>
</dbReference>
<gene>
    <name evidence="5" type="ORF">EV685_2480</name>
</gene>
<evidence type="ECO:0000256" key="2">
    <source>
        <dbReference type="ARBA" id="ARBA00022989"/>
    </source>
</evidence>
<name>A0A4Q7LKL6_9BURK</name>
<keyword evidence="6" id="KW-1185">Reference proteome</keyword>
<feature type="transmembrane region" description="Helical" evidence="4">
    <location>
        <begin position="83"/>
        <end position="104"/>
    </location>
</feature>
<dbReference type="RefSeq" id="WP_130482296.1">
    <property type="nucleotide sequence ID" value="NZ_SGWV01000009.1"/>
</dbReference>
<feature type="transmembrane region" description="Helical" evidence="4">
    <location>
        <begin position="296"/>
        <end position="315"/>
    </location>
</feature>
<protein>
    <submittedName>
        <fullName evidence="5">MFS transporter</fullName>
    </submittedName>
</protein>
<feature type="transmembrane region" description="Helical" evidence="4">
    <location>
        <begin position="268"/>
        <end position="290"/>
    </location>
</feature>
<dbReference type="Gene3D" id="1.20.1250.20">
    <property type="entry name" value="MFS general substrate transporter like domains"/>
    <property type="match status" value="2"/>
</dbReference>
<feature type="transmembrane region" description="Helical" evidence="4">
    <location>
        <begin position="205"/>
        <end position="224"/>
    </location>
</feature>
<dbReference type="InterPro" id="IPR036259">
    <property type="entry name" value="MFS_trans_sf"/>
</dbReference>
<dbReference type="InterPro" id="IPR052952">
    <property type="entry name" value="MFS-Transporter"/>
</dbReference>
<feature type="transmembrane region" description="Helical" evidence="4">
    <location>
        <begin position="58"/>
        <end position="77"/>
    </location>
</feature>
<dbReference type="EMBL" id="SGWV01000009">
    <property type="protein sequence ID" value="RZS54994.1"/>
    <property type="molecule type" value="Genomic_DNA"/>
</dbReference>
<evidence type="ECO:0000256" key="3">
    <source>
        <dbReference type="ARBA" id="ARBA00023136"/>
    </source>
</evidence>
<dbReference type="GO" id="GO:0022857">
    <property type="term" value="F:transmembrane transporter activity"/>
    <property type="evidence" value="ECO:0007669"/>
    <property type="project" value="InterPro"/>
</dbReference>
<dbReference type="AlphaFoldDB" id="A0A4Q7LKL6"/>
<dbReference type="OrthoDB" id="8724598at2"/>
<evidence type="ECO:0000313" key="6">
    <source>
        <dbReference type="Proteomes" id="UP000293433"/>
    </source>
</evidence>
<dbReference type="SUPFAM" id="SSF103473">
    <property type="entry name" value="MFS general substrate transporter"/>
    <property type="match status" value="1"/>
</dbReference>
<feature type="transmembrane region" description="Helical" evidence="4">
    <location>
        <begin position="150"/>
        <end position="168"/>
    </location>
</feature>
<reference evidence="5 6" key="1">
    <citation type="submission" date="2019-02" db="EMBL/GenBank/DDBJ databases">
        <title>Genomic Encyclopedia of Type Strains, Phase IV (KMG-IV): sequencing the most valuable type-strain genomes for metagenomic binning, comparative biology and taxonomic classification.</title>
        <authorList>
            <person name="Goeker M."/>
        </authorList>
    </citation>
    <scope>NUCLEOTIDE SEQUENCE [LARGE SCALE GENOMIC DNA]</scope>
    <source>
        <strain evidence="5 6">DSM 10617</strain>
    </source>
</reference>
<sequence length="390" mass="39056">MTALQAVVALGLFSLATLAPQLGLPVARLSQLSLLLFGSGALAAFAAGALLRRLGGWTLAAACAAAVALGLAALAVIGPDAALFAVLCFGLAFGPETPASAALLSVATRHLAPAPRARVFSWRQTGNQLGAIAGSLSLPALWLLHPRLPFAVAAVLALAVALACLGCGRREVAVDTGVAQSMSQPEAPADAPAATRWFSATVQGLALAVLALSALQMSLNVFLLSHAVAHWSLTPLAAAGWLAAAQAGGLAGRLGWGWLLPAHGRAAGLIAAIGLLAAASGAALVLQPGLSQAQPLVFAVLMLALGASASGWNGLLVAEISRLAGPARAGAWSGRMLGHGYLGLTVAPLLFAWAPGGDTTAVWVGLLLLAACACVALLALSWMSVDRKPR</sequence>
<keyword evidence="3 4" id="KW-0472">Membrane</keyword>
<keyword evidence="2 4" id="KW-1133">Transmembrane helix</keyword>
<dbReference type="Proteomes" id="UP000293433">
    <property type="component" value="Unassembled WGS sequence"/>
</dbReference>
<dbReference type="Pfam" id="PF07690">
    <property type="entry name" value="MFS_1"/>
    <property type="match status" value="1"/>
</dbReference>
<feature type="transmembrane region" description="Helical" evidence="4">
    <location>
        <begin position="360"/>
        <end position="385"/>
    </location>
</feature>
<proteinExistence type="predicted"/>
<feature type="transmembrane region" description="Helical" evidence="4">
    <location>
        <begin position="33"/>
        <end position="51"/>
    </location>
</feature>
<evidence type="ECO:0000256" key="1">
    <source>
        <dbReference type="ARBA" id="ARBA00022692"/>
    </source>
</evidence>